<feature type="transmembrane region" description="Helical" evidence="1">
    <location>
        <begin position="33"/>
        <end position="53"/>
    </location>
</feature>
<sequence>MESDFDSLSRSEAINKLGELTADRNRLADSIRVPWPLLAGFGAVAAWWVGAAATTSPGENFEPPATSGLAFAIIFVIAYLIQRETGIRFKRMGSRAVLAMVGILFGCFTLFSVSLGLVSFGMQWAVSFTSVVAFALTTWLTAVAYRSAAETLRRG</sequence>
<feature type="transmembrane region" description="Helical" evidence="1">
    <location>
        <begin position="93"/>
        <end position="118"/>
    </location>
</feature>
<dbReference type="EMBL" id="VFRA01000001">
    <property type="protein sequence ID" value="TQO20502.1"/>
    <property type="molecule type" value="Genomic_DNA"/>
</dbReference>
<dbReference type="OrthoDB" id="5123165at2"/>
<keyword evidence="1" id="KW-0812">Transmembrane</keyword>
<comment type="caution">
    <text evidence="2">The sequence shown here is derived from an EMBL/GenBank/DDBJ whole genome shotgun (WGS) entry which is preliminary data.</text>
</comment>
<feature type="transmembrane region" description="Helical" evidence="1">
    <location>
        <begin position="65"/>
        <end position="81"/>
    </location>
</feature>
<keyword evidence="1" id="KW-0472">Membrane</keyword>
<gene>
    <name evidence="2" type="ORF">FB472_2135</name>
</gene>
<accession>A0A8H2K7W1</accession>
<name>A0A8H2K7W1_9MICO</name>
<proteinExistence type="predicted"/>
<protein>
    <submittedName>
        <fullName evidence="2">Uncharacterized protein</fullName>
    </submittedName>
</protein>
<feature type="transmembrane region" description="Helical" evidence="1">
    <location>
        <begin position="124"/>
        <end position="145"/>
    </location>
</feature>
<reference evidence="2 3" key="1">
    <citation type="submission" date="2019-06" db="EMBL/GenBank/DDBJ databases">
        <title>Sequencing the genomes of 1000 actinobacteria strains.</title>
        <authorList>
            <person name="Klenk H.-P."/>
        </authorList>
    </citation>
    <scope>NUCLEOTIDE SEQUENCE [LARGE SCALE GENOMIC DNA]</scope>
    <source>
        <strain evidence="2 3">DSM 21947</strain>
    </source>
</reference>
<dbReference type="RefSeq" id="WP_141990813.1">
    <property type="nucleotide sequence ID" value="NZ_VFRA01000001.1"/>
</dbReference>
<evidence type="ECO:0000256" key="1">
    <source>
        <dbReference type="SAM" id="Phobius"/>
    </source>
</evidence>
<dbReference type="AlphaFoldDB" id="A0A8H2K7W1"/>
<organism evidence="2 3">
    <name type="scientific">Rhodoglobus vestalii</name>
    <dbReference type="NCBI Taxonomy" id="193384"/>
    <lineage>
        <taxon>Bacteria</taxon>
        <taxon>Bacillati</taxon>
        <taxon>Actinomycetota</taxon>
        <taxon>Actinomycetes</taxon>
        <taxon>Micrococcales</taxon>
        <taxon>Microbacteriaceae</taxon>
        <taxon>Rhodoglobus</taxon>
    </lineage>
</organism>
<keyword evidence="3" id="KW-1185">Reference proteome</keyword>
<keyword evidence="1" id="KW-1133">Transmembrane helix</keyword>
<evidence type="ECO:0000313" key="3">
    <source>
        <dbReference type="Proteomes" id="UP000316560"/>
    </source>
</evidence>
<dbReference type="Proteomes" id="UP000316560">
    <property type="component" value="Unassembled WGS sequence"/>
</dbReference>
<evidence type="ECO:0000313" key="2">
    <source>
        <dbReference type="EMBL" id="TQO20502.1"/>
    </source>
</evidence>